<gene>
    <name evidence="3" type="ORF">ERS852407_01793</name>
</gene>
<feature type="transmembrane region" description="Helical" evidence="2">
    <location>
        <begin position="142"/>
        <end position="168"/>
    </location>
</feature>
<dbReference type="Proteomes" id="UP000095651">
    <property type="component" value="Unassembled WGS sequence"/>
</dbReference>
<feature type="transmembrane region" description="Helical" evidence="2">
    <location>
        <begin position="180"/>
        <end position="197"/>
    </location>
</feature>
<feature type="transmembrane region" description="Helical" evidence="2">
    <location>
        <begin position="209"/>
        <end position="231"/>
    </location>
</feature>
<feature type="transmembrane region" description="Helical" evidence="2">
    <location>
        <begin position="56"/>
        <end position="74"/>
    </location>
</feature>
<keyword evidence="2" id="KW-0472">Membrane</keyword>
<dbReference type="EMBL" id="CYZE01000003">
    <property type="protein sequence ID" value="CUO06579.1"/>
    <property type="molecule type" value="Genomic_DNA"/>
</dbReference>
<protein>
    <submittedName>
        <fullName evidence="3">Uncharacterized protein</fullName>
    </submittedName>
</protein>
<dbReference type="AlphaFoldDB" id="A0A174C2R6"/>
<feature type="transmembrane region" description="Helical" evidence="2">
    <location>
        <begin position="274"/>
        <end position="295"/>
    </location>
</feature>
<keyword evidence="2" id="KW-1133">Transmembrane helix</keyword>
<sequence length="748" mass="78981">MGWLLELLFESIKEMCSQFIIDMMDVASSMFTEILSCNLNLFEELFGVAGNLYRDGIMPIAVMILLMILVWQLFKGIFSKITTSSEDPIELILRSAISLFMIVYAKDIVNYILNIVGTPYQWVAGSAITVNSFSAYVTAAEAVVSVLGIDIISIQMLLLIMHFVVAWNYFKMLFILAERYVLLGIFSYTAPLAFAAGGSKSTNNITTTWVRMFGGQILIIILDAWCLKMFLSGYGNLMSSSYGFTKFFAATMCLIGFCKITAKLDSYMASLGVNLGRIGGGLSGMGALLMAGRLLHMGGSGGRIGGGSQEKGTSPMGFSTGKPIPMGSGSPDFGIAGMSGMQNSSNIGGVSGGVNADENPELGEDIDWHGAENDFDSGMPGTESANAPFGMPDESDFDAQEGSFDGLESREGMDYPGFNYDEDVPMDSSYDEAGEIPGMGYGKDGPFGASLDEPEEAFGTEIGMDEGNISGFVGAEPGGGMEVSGETGGITGMQDGGQEAEPGAGMADTGILSYDSESAQVKEHAGTLPGGAEAMAADYAGGLDSPASSVHSGLPGTSTAGAGISDTDTAINEMAGGGAMDEGQPHSMGMDGSVSNGVGAVSGAESMQEVKGVSQGGIESGTVMETGTGTYGQSGKGSSDENYGSYLAERDGERYMRYDASRFEKPQGAYQTIHEDGKTYYELPEKEQAPAVLPETKAVLEKNGMIRLEKVYKETPQERGVPKQASKKKPENKKNTGKRYADGKGEKR</sequence>
<feature type="region of interest" description="Disordered" evidence="1">
    <location>
        <begin position="710"/>
        <end position="748"/>
    </location>
</feature>
<evidence type="ECO:0000256" key="1">
    <source>
        <dbReference type="SAM" id="MobiDB-lite"/>
    </source>
</evidence>
<evidence type="ECO:0000256" key="2">
    <source>
        <dbReference type="SAM" id="Phobius"/>
    </source>
</evidence>
<evidence type="ECO:0000313" key="4">
    <source>
        <dbReference type="Proteomes" id="UP000095651"/>
    </source>
</evidence>
<reference evidence="3 4" key="1">
    <citation type="submission" date="2015-09" db="EMBL/GenBank/DDBJ databases">
        <authorList>
            <consortium name="Pathogen Informatics"/>
        </authorList>
    </citation>
    <scope>NUCLEOTIDE SEQUENCE [LARGE SCALE GENOMIC DNA]</scope>
    <source>
        <strain evidence="3 4">2789STDY5608850</strain>
    </source>
</reference>
<keyword evidence="2" id="KW-0812">Transmembrane</keyword>
<organism evidence="3 4">
    <name type="scientific">Hungatella hathewayi</name>
    <dbReference type="NCBI Taxonomy" id="154046"/>
    <lineage>
        <taxon>Bacteria</taxon>
        <taxon>Bacillati</taxon>
        <taxon>Bacillota</taxon>
        <taxon>Clostridia</taxon>
        <taxon>Lachnospirales</taxon>
        <taxon>Lachnospiraceae</taxon>
        <taxon>Hungatella</taxon>
    </lineage>
</organism>
<evidence type="ECO:0000313" key="3">
    <source>
        <dbReference type="EMBL" id="CUO06579.1"/>
    </source>
</evidence>
<proteinExistence type="predicted"/>
<feature type="compositionally biased region" description="Basic and acidic residues" evidence="1">
    <location>
        <begin position="728"/>
        <end position="748"/>
    </location>
</feature>
<accession>A0A174C2R6</accession>
<feature type="transmembrane region" description="Helical" evidence="2">
    <location>
        <begin position="95"/>
        <end position="113"/>
    </location>
</feature>
<feature type="compositionally biased region" description="Basic and acidic residues" evidence="1">
    <location>
        <begin position="710"/>
        <end position="721"/>
    </location>
</feature>
<name>A0A174C2R6_9FIRM</name>
<feature type="transmembrane region" description="Helical" evidence="2">
    <location>
        <begin position="243"/>
        <end position="262"/>
    </location>
</feature>